<protein>
    <recommendedName>
        <fullName evidence="2">Methyltransferase domain-containing protein</fullName>
    </recommendedName>
</protein>
<dbReference type="Gene3D" id="3.40.50.150">
    <property type="entry name" value="Vaccinia Virus protein VP39"/>
    <property type="match status" value="1"/>
</dbReference>
<evidence type="ECO:0000313" key="4">
    <source>
        <dbReference type="Proteomes" id="UP000717996"/>
    </source>
</evidence>
<feature type="domain" description="Methyltransferase" evidence="2">
    <location>
        <begin position="62"/>
        <end position="149"/>
    </location>
</feature>
<sequence>MNEKDKKSSVNKDAKSTFSEKNIIRHPNRDFHKEETSTYWLPKDQEEQYRLTGLDFKQGISVLDVGCGSGAWILDMVSEYPNCTYEGCDIEDVTNKRLSLKQTNFRIGNVLQGLPYPDNSFDFVHMRLLILAFKVEEWPVAIDEILRMTGNEAVQRILKEIHAACQSRGQDPRIALKLKQMVSENKQARSVKTDYRSVDMASNTMAAKRFIWDWIETVKSMLPVVGSRMGLESQKDQAAYFRELQYGLTHSDAYTYMNAVVAQNGNALLSKGNVVWTIVSKVSQDDHPALGTILLWQKACMDALADGQAQDKCTRHFGLCTCHCVPLHPWSYPPSQTGLQYQHRTSASNQKVIKGIGGRHKMTRLVGYQ</sequence>
<gene>
    <name evidence="3" type="ORF">G6F51_007257</name>
</gene>
<feature type="region of interest" description="Disordered" evidence="1">
    <location>
        <begin position="1"/>
        <end position="20"/>
    </location>
</feature>
<dbReference type="Proteomes" id="UP000717996">
    <property type="component" value="Unassembled WGS sequence"/>
</dbReference>
<dbReference type="OrthoDB" id="2013972at2759"/>
<evidence type="ECO:0000313" key="3">
    <source>
        <dbReference type="EMBL" id="KAG1542458.1"/>
    </source>
</evidence>
<accession>A0A9P6Y969</accession>
<feature type="compositionally biased region" description="Basic and acidic residues" evidence="1">
    <location>
        <begin position="1"/>
        <end position="15"/>
    </location>
</feature>
<organism evidence="3 4">
    <name type="scientific">Rhizopus oryzae</name>
    <name type="common">Mucormycosis agent</name>
    <name type="synonym">Rhizopus arrhizus var. delemar</name>
    <dbReference type="NCBI Taxonomy" id="64495"/>
    <lineage>
        <taxon>Eukaryota</taxon>
        <taxon>Fungi</taxon>
        <taxon>Fungi incertae sedis</taxon>
        <taxon>Mucoromycota</taxon>
        <taxon>Mucoromycotina</taxon>
        <taxon>Mucoromycetes</taxon>
        <taxon>Mucorales</taxon>
        <taxon>Mucorineae</taxon>
        <taxon>Rhizopodaceae</taxon>
        <taxon>Rhizopus</taxon>
    </lineage>
</organism>
<evidence type="ECO:0000259" key="2">
    <source>
        <dbReference type="Pfam" id="PF13649"/>
    </source>
</evidence>
<dbReference type="InterPro" id="IPR041698">
    <property type="entry name" value="Methyltransf_25"/>
</dbReference>
<dbReference type="SUPFAM" id="SSF53335">
    <property type="entry name" value="S-adenosyl-L-methionine-dependent methyltransferases"/>
    <property type="match status" value="1"/>
</dbReference>
<dbReference type="EMBL" id="JAANIT010001066">
    <property type="protein sequence ID" value="KAG1542458.1"/>
    <property type="molecule type" value="Genomic_DNA"/>
</dbReference>
<comment type="caution">
    <text evidence="3">The sequence shown here is derived from an EMBL/GenBank/DDBJ whole genome shotgun (WGS) entry which is preliminary data.</text>
</comment>
<proteinExistence type="predicted"/>
<dbReference type="InterPro" id="IPR029063">
    <property type="entry name" value="SAM-dependent_MTases_sf"/>
</dbReference>
<name>A0A9P6Y969_RHIOR</name>
<dbReference type="CDD" id="cd02440">
    <property type="entry name" value="AdoMet_MTases"/>
    <property type="match status" value="1"/>
</dbReference>
<dbReference type="Pfam" id="PF13649">
    <property type="entry name" value="Methyltransf_25"/>
    <property type="match status" value="1"/>
</dbReference>
<reference evidence="3" key="1">
    <citation type="journal article" date="2020" name="Microb. Genom.">
        <title>Genetic diversity of clinical and environmental Mucorales isolates obtained from an investigation of mucormycosis cases among solid organ transplant recipients.</title>
        <authorList>
            <person name="Nguyen M.H."/>
            <person name="Kaul D."/>
            <person name="Muto C."/>
            <person name="Cheng S.J."/>
            <person name="Richter R.A."/>
            <person name="Bruno V.M."/>
            <person name="Liu G."/>
            <person name="Beyhan S."/>
            <person name="Sundermann A.J."/>
            <person name="Mounaud S."/>
            <person name="Pasculle A.W."/>
            <person name="Nierman W.C."/>
            <person name="Driscoll E."/>
            <person name="Cumbie R."/>
            <person name="Clancy C.J."/>
            <person name="Dupont C.L."/>
        </authorList>
    </citation>
    <scope>NUCLEOTIDE SEQUENCE</scope>
    <source>
        <strain evidence="3">GL16</strain>
    </source>
</reference>
<evidence type="ECO:0000256" key="1">
    <source>
        <dbReference type="SAM" id="MobiDB-lite"/>
    </source>
</evidence>
<dbReference type="AlphaFoldDB" id="A0A9P6Y969"/>